<dbReference type="CDD" id="cd07890">
    <property type="entry name" value="CYTH-like_AC_IV-like"/>
    <property type="match status" value="1"/>
</dbReference>
<dbReference type="SMART" id="SM01118">
    <property type="entry name" value="CYTH"/>
    <property type="match status" value="1"/>
</dbReference>
<keyword evidence="3" id="KW-1185">Reference proteome</keyword>
<dbReference type="InterPro" id="IPR008173">
    <property type="entry name" value="Adenylyl_cyclase_CyaB"/>
</dbReference>
<proteinExistence type="predicted"/>
<organism evidence="2 3">
    <name type="scientific">Longimycelium tulufanense</name>
    <dbReference type="NCBI Taxonomy" id="907463"/>
    <lineage>
        <taxon>Bacteria</taxon>
        <taxon>Bacillati</taxon>
        <taxon>Actinomycetota</taxon>
        <taxon>Actinomycetes</taxon>
        <taxon>Pseudonocardiales</taxon>
        <taxon>Pseudonocardiaceae</taxon>
        <taxon>Longimycelium</taxon>
    </lineage>
</organism>
<reference evidence="2" key="2">
    <citation type="submission" date="2020-09" db="EMBL/GenBank/DDBJ databases">
        <authorList>
            <person name="Sun Q."/>
            <person name="Zhou Y."/>
        </authorList>
    </citation>
    <scope>NUCLEOTIDE SEQUENCE</scope>
    <source>
        <strain evidence="2">CGMCC 4.5737</strain>
    </source>
</reference>
<evidence type="ECO:0000259" key="1">
    <source>
        <dbReference type="PROSITE" id="PS51707"/>
    </source>
</evidence>
<evidence type="ECO:0000313" key="3">
    <source>
        <dbReference type="Proteomes" id="UP000637578"/>
    </source>
</evidence>
<dbReference type="RefSeq" id="WP_229686137.1">
    <property type="nucleotide sequence ID" value="NZ_BMMK01000004.1"/>
</dbReference>
<dbReference type="Pfam" id="PF01928">
    <property type="entry name" value="CYTH"/>
    <property type="match status" value="1"/>
</dbReference>
<gene>
    <name evidence="2" type="ORF">GCM10012275_14620</name>
</gene>
<dbReference type="PANTHER" id="PTHR21028:SF2">
    <property type="entry name" value="CYTH DOMAIN-CONTAINING PROTEIN"/>
    <property type="match status" value="1"/>
</dbReference>
<dbReference type="EMBL" id="BMMK01000004">
    <property type="protein sequence ID" value="GGM44644.1"/>
    <property type="molecule type" value="Genomic_DNA"/>
</dbReference>
<dbReference type="Gene3D" id="2.40.320.10">
    <property type="entry name" value="Hypothetical Protein Pfu-838710-001"/>
    <property type="match status" value="1"/>
</dbReference>
<feature type="domain" description="CYTH" evidence="1">
    <location>
        <begin position="100"/>
        <end position="281"/>
    </location>
</feature>
<dbReference type="Proteomes" id="UP000637578">
    <property type="component" value="Unassembled WGS sequence"/>
</dbReference>
<dbReference type="AlphaFoldDB" id="A0A8J3CBI8"/>
<accession>A0A8J3CBI8</accession>
<evidence type="ECO:0000313" key="2">
    <source>
        <dbReference type="EMBL" id="GGM44644.1"/>
    </source>
</evidence>
<sequence>MGESLKSFRAGIELAIARLRELAEHNAVEVYLYTSLPTWRVIGLDDTLFVSAFGAEHEEHESGCTRSLPRHTVPCIEGSGGSSMECVLLRSVSFDGGGMAIEAELKARVRDAAAVRDTLEKRAPGEPSVYRDTYFDWPDGSLSADDRELRVRVVENQGGTHVLLTYKTAAVDRASDSKPEHETEVGSAEVLREVLVGLGLRELIAFEKHCVNHVFRAGGRELLATLVRVPELEETFLEVETPVCEEHELAEALDVVRTVLAELGITDADVTTERYTDAVRTRRG</sequence>
<dbReference type="InterPro" id="IPR033469">
    <property type="entry name" value="CYTH-like_dom_sf"/>
</dbReference>
<dbReference type="PANTHER" id="PTHR21028">
    <property type="entry name" value="SI:CH211-156B7.4"/>
    <property type="match status" value="1"/>
</dbReference>
<name>A0A8J3CBI8_9PSEU</name>
<dbReference type="PROSITE" id="PS51707">
    <property type="entry name" value="CYTH"/>
    <property type="match status" value="1"/>
</dbReference>
<comment type="caution">
    <text evidence="2">The sequence shown here is derived from an EMBL/GenBank/DDBJ whole genome shotgun (WGS) entry which is preliminary data.</text>
</comment>
<dbReference type="SUPFAM" id="SSF55154">
    <property type="entry name" value="CYTH-like phosphatases"/>
    <property type="match status" value="1"/>
</dbReference>
<protein>
    <recommendedName>
        <fullName evidence="1">CYTH domain-containing protein</fullName>
    </recommendedName>
</protein>
<dbReference type="InterPro" id="IPR023577">
    <property type="entry name" value="CYTH_domain"/>
</dbReference>
<reference evidence="2" key="1">
    <citation type="journal article" date="2014" name="Int. J. Syst. Evol. Microbiol.">
        <title>Complete genome sequence of Corynebacterium casei LMG S-19264T (=DSM 44701T), isolated from a smear-ripened cheese.</title>
        <authorList>
            <consortium name="US DOE Joint Genome Institute (JGI-PGF)"/>
            <person name="Walter F."/>
            <person name="Albersmeier A."/>
            <person name="Kalinowski J."/>
            <person name="Ruckert C."/>
        </authorList>
    </citation>
    <scope>NUCLEOTIDE SEQUENCE</scope>
    <source>
        <strain evidence="2">CGMCC 4.5737</strain>
    </source>
</reference>